<dbReference type="EMBL" id="QGNW01000011">
    <property type="protein sequence ID" value="RVX18517.1"/>
    <property type="molecule type" value="Genomic_DNA"/>
</dbReference>
<sequence>MLPRLSSLLANSILANELYVPEIVLPNDSRIFPHVTQLTHTGPLNALGIEGKAIECFFDGREAAMPAKASARLLSARLIFSIVHSVNCFKVFLTLAKSGVWRRIEQERGPIRTRCLIFCFIVRGRESQPDGLLQCSPVGDCSRSPTPEPDEREAPSTRRVHHSCLLDSWCWLGLREYSNTNILPVKSGCAECCEGAGQLVRSLDELGNKGGASGQRFEGLRLLAPFLNIWFLRLPMPC</sequence>
<gene>
    <name evidence="1" type="ORF">CK203_006776</name>
</gene>
<name>A0A438KBE7_VITVI</name>
<protein>
    <submittedName>
        <fullName evidence="1">Uncharacterized protein</fullName>
    </submittedName>
</protein>
<dbReference type="Proteomes" id="UP000288805">
    <property type="component" value="Unassembled WGS sequence"/>
</dbReference>
<organism evidence="1 2">
    <name type="scientific">Vitis vinifera</name>
    <name type="common">Grape</name>
    <dbReference type="NCBI Taxonomy" id="29760"/>
    <lineage>
        <taxon>Eukaryota</taxon>
        <taxon>Viridiplantae</taxon>
        <taxon>Streptophyta</taxon>
        <taxon>Embryophyta</taxon>
        <taxon>Tracheophyta</taxon>
        <taxon>Spermatophyta</taxon>
        <taxon>Magnoliopsida</taxon>
        <taxon>eudicotyledons</taxon>
        <taxon>Gunneridae</taxon>
        <taxon>Pentapetalae</taxon>
        <taxon>rosids</taxon>
        <taxon>Vitales</taxon>
        <taxon>Vitaceae</taxon>
        <taxon>Viteae</taxon>
        <taxon>Vitis</taxon>
    </lineage>
</organism>
<reference evidence="1 2" key="1">
    <citation type="journal article" date="2018" name="PLoS Genet.">
        <title>Population sequencing reveals clonal diversity and ancestral inbreeding in the grapevine cultivar Chardonnay.</title>
        <authorList>
            <person name="Roach M.J."/>
            <person name="Johnson D.L."/>
            <person name="Bohlmann J."/>
            <person name="van Vuuren H.J."/>
            <person name="Jones S.J."/>
            <person name="Pretorius I.S."/>
            <person name="Schmidt S.A."/>
            <person name="Borneman A.R."/>
        </authorList>
    </citation>
    <scope>NUCLEOTIDE SEQUENCE [LARGE SCALE GENOMIC DNA]</scope>
    <source>
        <strain evidence="2">cv. Chardonnay</strain>
        <tissue evidence="1">Leaf</tissue>
    </source>
</reference>
<comment type="caution">
    <text evidence="1">The sequence shown here is derived from an EMBL/GenBank/DDBJ whole genome shotgun (WGS) entry which is preliminary data.</text>
</comment>
<evidence type="ECO:0000313" key="2">
    <source>
        <dbReference type="Proteomes" id="UP000288805"/>
    </source>
</evidence>
<proteinExistence type="predicted"/>
<accession>A0A438KBE7</accession>
<dbReference type="AlphaFoldDB" id="A0A438KBE7"/>
<evidence type="ECO:0000313" key="1">
    <source>
        <dbReference type="EMBL" id="RVX18517.1"/>
    </source>
</evidence>